<accession>A0A8H6HM51</accession>
<feature type="region of interest" description="Disordered" evidence="1">
    <location>
        <begin position="196"/>
        <end position="222"/>
    </location>
</feature>
<dbReference type="PANTHER" id="PTHR31859:SF1">
    <property type="entry name" value="TETRATRICOPEPTIDE REPEAT PROTEIN 39C"/>
    <property type="match status" value="1"/>
</dbReference>
<dbReference type="GO" id="GO:0005741">
    <property type="term" value="C:mitochondrial outer membrane"/>
    <property type="evidence" value="ECO:0007669"/>
    <property type="project" value="TreeGrafter"/>
</dbReference>
<feature type="region of interest" description="Disordered" evidence="1">
    <location>
        <begin position="157"/>
        <end position="181"/>
    </location>
</feature>
<evidence type="ECO:0000256" key="1">
    <source>
        <dbReference type="SAM" id="MobiDB-lite"/>
    </source>
</evidence>
<comment type="caution">
    <text evidence="2">The sequence shown here is derived from an EMBL/GenBank/DDBJ whole genome shotgun (WGS) entry which is preliminary data.</text>
</comment>
<keyword evidence="3" id="KW-1185">Reference proteome</keyword>
<evidence type="ECO:0000313" key="2">
    <source>
        <dbReference type="EMBL" id="KAF6748313.1"/>
    </source>
</evidence>
<gene>
    <name evidence="2" type="ORF">DFP72DRAFT_1174377</name>
</gene>
<dbReference type="Proteomes" id="UP000521943">
    <property type="component" value="Unassembled WGS sequence"/>
</dbReference>
<dbReference type="GO" id="GO:0005829">
    <property type="term" value="C:cytosol"/>
    <property type="evidence" value="ECO:0007669"/>
    <property type="project" value="TreeGrafter"/>
</dbReference>
<dbReference type="GO" id="GO:0005634">
    <property type="term" value="C:nucleus"/>
    <property type="evidence" value="ECO:0007669"/>
    <property type="project" value="TreeGrafter"/>
</dbReference>
<dbReference type="Pfam" id="PF10300">
    <property type="entry name" value="Iml2-TPR_39"/>
    <property type="match status" value="1"/>
</dbReference>
<name>A0A8H6HM51_9AGAR</name>
<feature type="compositionally biased region" description="Low complexity" evidence="1">
    <location>
        <begin position="587"/>
        <end position="601"/>
    </location>
</feature>
<dbReference type="AlphaFoldDB" id="A0A8H6HM51"/>
<dbReference type="InterPro" id="IPR011990">
    <property type="entry name" value="TPR-like_helical_dom_sf"/>
</dbReference>
<dbReference type="Gene3D" id="1.25.40.10">
    <property type="entry name" value="Tetratricopeptide repeat domain"/>
    <property type="match status" value="1"/>
</dbReference>
<dbReference type="SUPFAM" id="SSF48452">
    <property type="entry name" value="TPR-like"/>
    <property type="match status" value="1"/>
</dbReference>
<sequence>MASHTTPHPNAALLESATTGFGYLFANDIDAAKTLFTGQDDPFHLMGLGVCAFLEAVLGMETNVVTEASRCLALSETASRKYAKSGVGAAKGKVYSRFPAGMEWEILNADAVVLLGLTNAISESYMGYLQCMYALNNAHSKFTKLYKTVFPAGLPEIESPSSSPTTSAPPTASLAPPQDLHHKSSVSSLASAASGLSSKSSDPTSGYLAATTPGTPTGALTPTSSVGKGFFSRWMGASNAAAAASEPALYSPSHGKKGHALHLHETRGFEDGPVEELIVSGTAFGYGLFNLVFSLLPKKVQGLVGFLGFQHDRALALRALTLSATKKDVHGVFSGLVLMTYYGVVLLLSGWQADEANLIKVYRGIVDNVESRYPEGALWILNRAKILRMANEPEAAIKVLQDGLKPKADGNKGFAQADMMLWFELAWLLLGQRRYEEGAAAFVKMTELNSWSHGTYYFIAAGCHFAIGNMDKAQELLDTIPGLIDKKMGGKDLPTEVFIKKKLTFYKEKQARRGGDPARYVEAIKICPAEELAIFWNTHARIDVATAKAHIATFAALTPKLTITSLEIEALAPQNVDHEGVKQRRNSISSTKSKASATMPATTSSGFLSGWTGSSVGASPSSTSVEKGGEVLDLDNGDEQAVRALLLGICHKTVESYEAAQAFLGEAVRLQDAGRVRVNTWVGGVAWFERGVAEIREVEWRQKRNSEGKGDAYWKGEWERALKGASAKLEKAMALSPNSVDLSSRLDSRVSMLRDEIAAKRVSLVIVGR</sequence>
<dbReference type="InterPro" id="IPR019412">
    <property type="entry name" value="IML2/TPR_39"/>
</dbReference>
<protein>
    <submittedName>
        <fullName evidence="2">Mitochondrial outer membrane protein IML2</fullName>
    </submittedName>
</protein>
<dbReference type="OrthoDB" id="2154985at2759"/>
<evidence type="ECO:0000313" key="3">
    <source>
        <dbReference type="Proteomes" id="UP000521943"/>
    </source>
</evidence>
<dbReference type="EMBL" id="JACGCI010000072">
    <property type="protein sequence ID" value="KAF6748313.1"/>
    <property type="molecule type" value="Genomic_DNA"/>
</dbReference>
<feature type="compositionally biased region" description="Low complexity" evidence="1">
    <location>
        <begin position="208"/>
        <end position="222"/>
    </location>
</feature>
<feature type="region of interest" description="Disordered" evidence="1">
    <location>
        <begin position="577"/>
        <end position="601"/>
    </location>
</feature>
<proteinExistence type="predicted"/>
<reference evidence="2 3" key="1">
    <citation type="submission" date="2020-07" db="EMBL/GenBank/DDBJ databases">
        <title>Comparative genomics of pyrophilous fungi reveals a link between fire events and developmental genes.</title>
        <authorList>
            <consortium name="DOE Joint Genome Institute"/>
            <person name="Steindorff A.S."/>
            <person name="Carver A."/>
            <person name="Calhoun S."/>
            <person name="Stillman K."/>
            <person name="Liu H."/>
            <person name="Lipzen A."/>
            <person name="Pangilinan J."/>
            <person name="Labutti K."/>
            <person name="Bruns T.D."/>
            <person name="Grigoriev I.V."/>
        </authorList>
    </citation>
    <scope>NUCLEOTIDE SEQUENCE [LARGE SCALE GENOMIC DNA]</scope>
    <source>
        <strain evidence="2 3">CBS 144469</strain>
    </source>
</reference>
<dbReference type="PANTHER" id="PTHR31859">
    <property type="entry name" value="TETRATRICOPEPTIDE REPEAT PROTEIN 39 FAMILY MEMBER"/>
    <property type="match status" value="1"/>
</dbReference>
<feature type="compositionally biased region" description="Low complexity" evidence="1">
    <location>
        <begin position="159"/>
        <end position="177"/>
    </location>
</feature>
<organism evidence="2 3">
    <name type="scientific">Ephemerocybe angulata</name>
    <dbReference type="NCBI Taxonomy" id="980116"/>
    <lineage>
        <taxon>Eukaryota</taxon>
        <taxon>Fungi</taxon>
        <taxon>Dikarya</taxon>
        <taxon>Basidiomycota</taxon>
        <taxon>Agaricomycotina</taxon>
        <taxon>Agaricomycetes</taxon>
        <taxon>Agaricomycetidae</taxon>
        <taxon>Agaricales</taxon>
        <taxon>Agaricineae</taxon>
        <taxon>Psathyrellaceae</taxon>
        <taxon>Ephemerocybe</taxon>
    </lineage>
</organism>